<feature type="compositionally biased region" description="Polar residues" evidence="5">
    <location>
        <begin position="749"/>
        <end position="760"/>
    </location>
</feature>
<evidence type="ECO:0000259" key="7">
    <source>
        <dbReference type="Pfam" id="PF25624"/>
    </source>
</evidence>
<dbReference type="AlphaFoldDB" id="K1QWS0"/>
<dbReference type="PANTHER" id="PTHR15454">
    <property type="entry name" value="NISCHARIN RELATED"/>
    <property type="match status" value="1"/>
</dbReference>
<dbReference type="GO" id="GO:0005737">
    <property type="term" value="C:cytoplasm"/>
    <property type="evidence" value="ECO:0007669"/>
    <property type="project" value="UniProtKB-SubCell"/>
</dbReference>
<sequence length="1241" mass="139598">MIGCFAGEQILNGSTQFCLTTQSLSQLNHAFRRYSETKYDFEAKRESERSRHGSGRVYHKEWTHNLHIIRRNHAVKTVRCMITHGTSTMQGPILISRFKSLQVLELKKIPTHMLEGLHKLRGQLRVVTVTRCLHNLQEFLETCGGDQSSPMSWPQLTAAYFSYNWITKLDASLRLLPALNLLDLSHNSIDKVENYIEYLTELRRINLGYNLLDSVPTFSITVQKKLQTLVIRNNNLDNLSGVETLEVLEEIDASENCLIDHTCLGVFTKLHSLRVVVLDGKPVKPAELLQLQSTGKIHAPTDKKPDKATVSRPPSVHQRLSAQYNFEDTDDIAESVKVGSPGKRKSRRKKSRGKSMRTNTDGSEVTETTDGSSPESSRVPSPTRIVEGQASASTREEIEVLRDHYGVNWLQVISAKEYEVTKTEENEESNLQNTDTPSIKDEDVTDSKTFNHTEDDIYLNDSSVDVQNGTNDLEDDIEVLHVSNGKDMSGTDLLINGRPGYDRMSSSKGAEWDRDEEENLALYGEECEPFIMMLPNEELQNLLVTLNQRYLIEKDIEGNVKEMLDLKCLLSYKIENEEVIHENLADEQVPVFRAKFDYVRKDRRERVFILESTIAAICLKCSKEVTKQEADISEHVFDKTDITSQQEIRYQCPHCKSQMLIEVTHEETRAPVPKGSSGGDNIGDSHNRKEEDSELSVVGSLSRPRTYAFNDIMSHSDIGHMLTTPSIPRSNSTGKALSEKQREEEGLSLVNSWSDVTSSEQSKRKSRNSVDSDISVITNPSDASISVISSDASISVISESSVETISEPSNKHNADDGSFVTSTPQKSDKREADSVTVPRSLNLNGIVEEEELTPVGSPLSNSICSSMVSSVYENSLSVNDNQETSSNKDLSQSVINNKTDVENNNGSTSNQSNLNGQDDSLDNNSSSYETCEQNSTQDSTSLNLQAVVNRINGSDSPAVRDDSGLDWLKNLDNQHHVDLSVVDHRVQLYLDMNVLEQSETVQCCIQCTTVQYMRSSEFLSYLIFSTSRILVVEILNPDEDYSFLIRDEERCKSFISLITEIIQGTAFSEDSKLEGISKFNATTLANLQDTVWWKFKHNLSDQDNQFNLVRYLSGRFITEHDDTRSVGLAVTDTYISLVVENHQWPLPRLQASLPENIRGQQFVLLDRQKINNIATIEVCSSTGAKIKVNFFNEESQEEAQWFIAMETSMSTRSLLESIREPWEAAFEVGMVIVQSDFDEGS</sequence>
<feature type="region of interest" description="Disordered" evidence="5">
    <location>
        <begin position="332"/>
        <end position="394"/>
    </location>
</feature>
<feature type="compositionally biased region" description="Basic residues" evidence="5">
    <location>
        <begin position="342"/>
        <end position="355"/>
    </location>
</feature>
<dbReference type="PROSITE" id="PS51450">
    <property type="entry name" value="LRR"/>
    <property type="match status" value="2"/>
</dbReference>
<evidence type="ECO:0000256" key="3">
    <source>
        <dbReference type="ARBA" id="ARBA00022614"/>
    </source>
</evidence>
<dbReference type="GO" id="GO:0016301">
    <property type="term" value="F:kinase activity"/>
    <property type="evidence" value="ECO:0007669"/>
    <property type="project" value="UniProtKB-KW"/>
</dbReference>
<organism evidence="8">
    <name type="scientific">Magallana gigas</name>
    <name type="common">Pacific oyster</name>
    <name type="synonym">Crassostrea gigas</name>
    <dbReference type="NCBI Taxonomy" id="29159"/>
    <lineage>
        <taxon>Eukaryota</taxon>
        <taxon>Metazoa</taxon>
        <taxon>Spiralia</taxon>
        <taxon>Lophotrochozoa</taxon>
        <taxon>Mollusca</taxon>
        <taxon>Bivalvia</taxon>
        <taxon>Autobranchia</taxon>
        <taxon>Pteriomorphia</taxon>
        <taxon>Ostreida</taxon>
        <taxon>Ostreoidea</taxon>
        <taxon>Ostreidae</taxon>
        <taxon>Magallana</taxon>
    </lineage>
</organism>
<keyword evidence="8" id="KW-0418">Kinase</keyword>
<dbReference type="InterPro" id="IPR001611">
    <property type="entry name" value="Leu-rich_rpt"/>
</dbReference>
<protein>
    <submittedName>
        <fullName evidence="8">Serine/threonine kinase 11-interacting protein</fullName>
    </submittedName>
</protein>
<keyword evidence="3" id="KW-0433">Leucine-rich repeat</keyword>
<dbReference type="InterPro" id="IPR057292">
    <property type="entry name" value="PH_S11IP"/>
</dbReference>
<dbReference type="Pfam" id="PF25624">
    <property type="entry name" value="PH_S11IP_C"/>
    <property type="match status" value="1"/>
</dbReference>
<evidence type="ECO:0000256" key="5">
    <source>
        <dbReference type="SAM" id="MobiDB-lite"/>
    </source>
</evidence>
<name>K1QWS0_MAGGI</name>
<feature type="region of interest" description="Disordered" evidence="5">
    <location>
        <begin position="805"/>
        <end position="837"/>
    </location>
</feature>
<feature type="region of interest" description="Disordered" evidence="5">
    <location>
        <begin position="720"/>
        <end position="777"/>
    </location>
</feature>
<feature type="region of interest" description="Disordered" evidence="5">
    <location>
        <begin position="898"/>
        <end position="939"/>
    </location>
</feature>
<keyword evidence="2" id="KW-0963">Cytoplasm</keyword>
<gene>
    <name evidence="8" type="ORF">CGI_10014504</name>
</gene>
<feature type="region of interest" description="Disordered" evidence="5">
    <location>
        <begin position="422"/>
        <end position="446"/>
    </location>
</feature>
<dbReference type="PANTHER" id="PTHR15454:SF69">
    <property type="entry name" value="SERINE_THREONINE-PROTEIN KINASE 11-INTERACTING PROTEIN"/>
    <property type="match status" value="1"/>
</dbReference>
<evidence type="ECO:0000256" key="4">
    <source>
        <dbReference type="ARBA" id="ARBA00022737"/>
    </source>
</evidence>
<feature type="domain" description="Serine/threonine-protein kinase 11-interacting protein PH" evidence="6">
    <location>
        <begin position="524"/>
        <end position="625"/>
    </location>
</feature>
<dbReference type="Gene3D" id="3.80.10.10">
    <property type="entry name" value="Ribonuclease Inhibitor"/>
    <property type="match status" value="1"/>
</dbReference>
<accession>K1QWS0</accession>
<feature type="domain" description="STK11-interacting protein C-terminal PH" evidence="7">
    <location>
        <begin position="1101"/>
        <end position="1232"/>
    </location>
</feature>
<dbReference type="HOGENOM" id="CLU_261024_0_0_1"/>
<evidence type="ECO:0000313" key="8">
    <source>
        <dbReference type="EMBL" id="EKC35574.1"/>
    </source>
</evidence>
<dbReference type="InterPro" id="IPR057676">
    <property type="entry name" value="PH_S11IP_C"/>
</dbReference>
<feature type="region of interest" description="Disordered" evidence="5">
    <location>
        <begin position="294"/>
        <end position="317"/>
    </location>
</feature>
<feature type="compositionally biased region" description="Polar residues" evidence="5">
    <location>
        <begin position="723"/>
        <end position="735"/>
    </location>
</feature>
<dbReference type="InParanoid" id="K1QWS0"/>
<feature type="compositionally biased region" description="Polar residues" evidence="5">
    <location>
        <begin position="356"/>
        <end position="380"/>
    </location>
</feature>
<reference evidence="8" key="1">
    <citation type="journal article" date="2012" name="Nature">
        <title>The oyster genome reveals stress adaptation and complexity of shell formation.</title>
        <authorList>
            <person name="Zhang G."/>
            <person name="Fang X."/>
            <person name="Guo X."/>
            <person name="Li L."/>
            <person name="Luo R."/>
            <person name="Xu F."/>
            <person name="Yang P."/>
            <person name="Zhang L."/>
            <person name="Wang X."/>
            <person name="Qi H."/>
            <person name="Xiong Z."/>
            <person name="Que H."/>
            <person name="Xie Y."/>
            <person name="Holland P.W."/>
            <person name="Paps J."/>
            <person name="Zhu Y."/>
            <person name="Wu F."/>
            <person name="Chen Y."/>
            <person name="Wang J."/>
            <person name="Peng C."/>
            <person name="Meng J."/>
            <person name="Yang L."/>
            <person name="Liu J."/>
            <person name="Wen B."/>
            <person name="Zhang N."/>
            <person name="Huang Z."/>
            <person name="Zhu Q."/>
            <person name="Feng Y."/>
            <person name="Mount A."/>
            <person name="Hedgecock D."/>
            <person name="Xu Z."/>
            <person name="Liu Y."/>
            <person name="Domazet-Loso T."/>
            <person name="Du Y."/>
            <person name="Sun X."/>
            <person name="Zhang S."/>
            <person name="Liu B."/>
            <person name="Cheng P."/>
            <person name="Jiang X."/>
            <person name="Li J."/>
            <person name="Fan D."/>
            <person name="Wang W."/>
            <person name="Fu W."/>
            <person name="Wang T."/>
            <person name="Wang B."/>
            <person name="Zhang J."/>
            <person name="Peng Z."/>
            <person name="Li Y."/>
            <person name="Li N."/>
            <person name="Wang J."/>
            <person name="Chen M."/>
            <person name="He Y."/>
            <person name="Tan F."/>
            <person name="Song X."/>
            <person name="Zheng Q."/>
            <person name="Huang R."/>
            <person name="Yang H."/>
            <person name="Du X."/>
            <person name="Chen L."/>
            <person name="Yang M."/>
            <person name="Gaffney P.M."/>
            <person name="Wang S."/>
            <person name="Luo L."/>
            <person name="She Z."/>
            <person name="Ming Y."/>
            <person name="Huang W."/>
            <person name="Zhang S."/>
            <person name="Huang B."/>
            <person name="Zhang Y."/>
            <person name="Qu T."/>
            <person name="Ni P."/>
            <person name="Miao G."/>
            <person name="Wang J."/>
            <person name="Wang Q."/>
            <person name="Steinberg C.E."/>
            <person name="Wang H."/>
            <person name="Li N."/>
            <person name="Qian L."/>
            <person name="Zhang G."/>
            <person name="Li Y."/>
            <person name="Yang H."/>
            <person name="Liu X."/>
            <person name="Wang J."/>
            <person name="Yin Y."/>
            <person name="Wang J."/>
        </authorList>
    </citation>
    <scope>NUCLEOTIDE SEQUENCE [LARGE SCALE GENOMIC DNA]</scope>
    <source>
        <strain evidence="8">05x7-T-G4-1.051#20</strain>
    </source>
</reference>
<evidence type="ECO:0000259" key="6">
    <source>
        <dbReference type="Pfam" id="PF25357"/>
    </source>
</evidence>
<comment type="subcellular location">
    <subcellularLocation>
        <location evidence="1">Cytoplasm</location>
    </subcellularLocation>
</comment>
<proteinExistence type="predicted"/>
<keyword evidence="8" id="KW-0808">Transferase</keyword>
<feature type="region of interest" description="Disordered" evidence="5">
    <location>
        <begin position="667"/>
        <end position="699"/>
    </location>
</feature>
<dbReference type="SUPFAM" id="SSF52075">
    <property type="entry name" value="Outer arm dynein light chain 1"/>
    <property type="match status" value="1"/>
</dbReference>
<dbReference type="FunCoup" id="K1QWS0">
    <property type="interactions" value="897"/>
</dbReference>
<evidence type="ECO:0000256" key="2">
    <source>
        <dbReference type="ARBA" id="ARBA00022490"/>
    </source>
</evidence>
<evidence type="ECO:0000256" key="1">
    <source>
        <dbReference type="ARBA" id="ARBA00004496"/>
    </source>
</evidence>
<dbReference type="EMBL" id="JH816174">
    <property type="protein sequence ID" value="EKC35574.1"/>
    <property type="molecule type" value="Genomic_DNA"/>
</dbReference>
<dbReference type="InterPro" id="IPR032675">
    <property type="entry name" value="LRR_dom_sf"/>
</dbReference>
<dbReference type="Pfam" id="PF25357">
    <property type="entry name" value="PH_S11IP"/>
    <property type="match status" value="1"/>
</dbReference>
<feature type="compositionally biased region" description="Basic and acidic residues" evidence="5">
    <location>
        <begin position="299"/>
        <end position="309"/>
    </location>
</feature>
<keyword evidence="4" id="KW-0677">Repeat</keyword>